<proteinExistence type="predicted"/>
<name>A0ABQ9WX20_9EUKA</name>
<dbReference type="Proteomes" id="UP001281761">
    <property type="component" value="Unassembled WGS sequence"/>
</dbReference>
<protein>
    <submittedName>
        <fullName evidence="2">Uncharacterized protein</fullName>
    </submittedName>
</protein>
<dbReference type="EMBL" id="JARBJD010000317">
    <property type="protein sequence ID" value="KAK2944048.1"/>
    <property type="molecule type" value="Genomic_DNA"/>
</dbReference>
<evidence type="ECO:0000313" key="2">
    <source>
        <dbReference type="EMBL" id="KAK2944048.1"/>
    </source>
</evidence>
<evidence type="ECO:0000256" key="1">
    <source>
        <dbReference type="SAM" id="MobiDB-lite"/>
    </source>
</evidence>
<keyword evidence="3" id="KW-1185">Reference proteome</keyword>
<dbReference type="InterPro" id="IPR038765">
    <property type="entry name" value="Papain-like_cys_pep_sf"/>
</dbReference>
<evidence type="ECO:0000313" key="3">
    <source>
        <dbReference type="Proteomes" id="UP001281761"/>
    </source>
</evidence>
<comment type="caution">
    <text evidence="2">The sequence shown here is derived from an EMBL/GenBank/DDBJ whole genome shotgun (WGS) entry which is preliminary data.</text>
</comment>
<dbReference type="SUPFAM" id="SSF54001">
    <property type="entry name" value="Cysteine proteinases"/>
    <property type="match status" value="1"/>
</dbReference>
<accession>A0ABQ9WX20</accession>
<feature type="compositionally biased region" description="Polar residues" evidence="1">
    <location>
        <begin position="231"/>
        <end position="240"/>
    </location>
</feature>
<organism evidence="2 3">
    <name type="scientific">Blattamonas nauphoetae</name>
    <dbReference type="NCBI Taxonomy" id="2049346"/>
    <lineage>
        <taxon>Eukaryota</taxon>
        <taxon>Metamonada</taxon>
        <taxon>Preaxostyla</taxon>
        <taxon>Oxymonadida</taxon>
        <taxon>Blattamonas</taxon>
    </lineage>
</organism>
<reference evidence="2 3" key="1">
    <citation type="journal article" date="2022" name="bioRxiv">
        <title>Genomics of Preaxostyla Flagellates Illuminates Evolutionary Transitions and the Path Towards Mitochondrial Loss.</title>
        <authorList>
            <person name="Novak L.V.F."/>
            <person name="Treitli S.C."/>
            <person name="Pyrih J."/>
            <person name="Halakuc P."/>
            <person name="Pipaliya S.V."/>
            <person name="Vacek V."/>
            <person name="Brzon O."/>
            <person name="Soukal P."/>
            <person name="Eme L."/>
            <person name="Dacks J.B."/>
            <person name="Karnkowska A."/>
            <person name="Elias M."/>
            <person name="Hampl V."/>
        </authorList>
    </citation>
    <scope>NUCLEOTIDE SEQUENCE [LARGE SCALE GENOMIC DNA]</scope>
    <source>
        <strain evidence="2">NAU3</strain>
        <tissue evidence="2">Gut</tissue>
    </source>
</reference>
<gene>
    <name evidence="2" type="ORF">BLNAU_21047</name>
</gene>
<sequence length="272" mass="30328">MIQCLDHTEHIKWHHQCTCLVDQRGHFHPHYIPQTIPQYLTIACLALSLLLFRPDQRISTAIEVDMDEMGNAQYQILTLKVDDPTKSSVSLIIPTQPTPIVSFTPAMPSSLQFAPIHSLVGPSQVQTKPPTVQPPSSPSTVTLFVNNQKTTANSRITSPLVSGRDLSVTFHSGTTEQGQYYGCVRDFETGDWVLCIDASCAIVEESEATPKTYGTLTPQQLAREKKDAHPTTRSSDNSNDPFKSCAYRLIYRRVKTELVTKDELTAVKRDSE</sequence>
<feature type="region of interest" description="Disordered" evidence="1">
    <location>
        <begin position="213"/>
        <end position="240"/>
    </location>
</feature>
<dbReference type="Gene3D" id="3.90.70.10">
    <property type="entry name" value="Cysteine proteinases"/>
    <property type="match status" value="1"/>
</dbReference>